<keyword evidence="3" id="KW-0479">Metal-binding</keyword>
<gene>
    <name evidence="6" type="ORF">BS640_04265</name>
</gene>
<dbReference type="PANTHER" id="PTHR42953:SF1">
    <property type="entry name" value="METAL-BINDING PROTEIN HI_0362-RELATED"/>
    <property type="match status" value="1"/>
</dbReference>
<reference evidence="6 7" key="1">
    <citation type="journal article" date="2017" name="Int. J. Syst. Evol. Microbiol.">
        <title>Rouxiella badensis sp. nov. and Rouxiella silvae sp. nov. isolated from peat bog soil in Germany and emendation of the genus description.</title>
        <authorList>
            <person name="Le Fleche-Mateos A."/>
            <person name="Kugler J.H."/>
            <person name="Hansen S.H."/>
            <person name="Syldatk C."/>
            <person name="Hausmann R."/>
            <person name="Lomprez F."/>
            <person name="Vandenbogaert M."/>
            <person name="Manuguerra J.C."/>
            <person name="Grimont P.A."/>
        </authorList>
    </citation>
    <scope>NUCLEOTIDE SEQUENCE [LARGE SCALE GENOMIC DNA]</scope>
    <source>
        <strain evidence="6 7">DSM 100043</strain>
    </source>
</reference>
<dbReference type="EMBL" id="MRWE01000005">
    <property type="protein sequence ID" value="ORJ26767.1"/>
    <property type="molecule type" value="Genomic_DNA"/>
</dbReference>
<proteinExistence type="predicted"/>
<dbReference type="GO" id="GO:0046872">
    <property type="term" value="F:metal ion binding"/>
    <property type="evidence" value="ECO:0007669"/>
    <property type="project" value="UniProtKB-KW"/>
</dbReference>
<evidence type="ECO:0000256" key="1">
    <source>
        <dbReference type="ARBA" id="ARBA00004196"/>
    </source>
</evidence>
<evidence type="ECO:0000256" key="4">
    <source>
        <dbReference type="ARBA" id="ARBA00022729"/>
    </source>
</evidence>
<dbReference type="STRING" id="1646377.BS640_04265"/>
<dbReference type="Gene3D" id="3.40.50.1980">
    <property type="entry name" value="Nitrogenase molybdenum iron protein domain"/>
    <property type="match status" value="2"/>
</dbReference>
<evidence type="ECO:0000256" key="3">
    <source>
        <dbReference type="ARBA" id="ARBA00022723"/>
    </source>
</evidence>
<keyword evidence="7" id="KW-1185">Reference proteome</keyword>
<dbReference type="SUPFAM" id="SSF53807">
    <property type="entry name" value="Helical backbone' metal receptor"/>
    <property type="match status" value="1"/>
</dbReference>
<dbReference type="Proteomes" id="UP000192536">
    <property type="component" value="Unassembled WGS sequence"/>
</dbReference>
<dbReference type="PANTHER" id="PTHR42953">
    <property type="entry name" value="HIGH-AFFINITY ZINC UPTAKE SYSTEM PROTEIN ZNUA-RELATED"/>
    <property type="match status" value="1"/>
</dbReference>
<comment type="subcellular location">
    <subcellularLocation>
        <location evidence="1">Cell envelope</location>
    </subcellularLocation>
</comment>
<sequence>MVLAGVVAQATVLGALSAGQAAAAITPVLHAIGVENQYADVISQIGGKFVEVEAIETDPNTDPHTFEASPKIAAEIAHADLVVMNGLGYDAWTDKFLAAAPNASRKVINVQQLMNLPDKTSNPHLWYKPEVMPAVAKQIAADLSAAMPDQKAYFNANAGKFIASLAPWHAALDKLKSAYSNSEVAVTEPVGDYLLQAAGLKIATPFNLEAAIMNGTDPAPQDVTAQNALFADGRLKVFVYNQQVTDPLTETFLSQAKTHHIPVVGVYETMPTPGYHYQSWMLAETNALIKALTDQTSTESLLARH</sequence>
<protein>
    <submittedName>
        <fullName evidence="6">Cation ABC transporter substrate-binding protein</fullName>
    </submittedName>
</protein>
<evidence type="ECO:0000313" key="7">
    <source>
        <dbReference type="Proteomes" id="UP000192536"/>
    </source>
</evidence>
<organism evidence="6 7">
    <name type="scientific">Rouxiella badensis</name>
    <dbReference type="NCBI Taxonomy" id="1646377"/>
    <lineage>
        <taxon>Bacteria</taxon>
        <taxon>Pseudomonadati</taxon>
        <taxon>Pseudomonadota</taxon>
        <taxon>Gammaproteobacteria</taxon>
        <taxon>Enterobacterales</taxon>
        <taxon>Yersiniaceae</taxon>
        <taxon>Rouxiella</taxon>
    </lineage>
</organism>
<evidence type="ECO:0000313" key="6">
    <source>
        <dbReference type="EMBL" id="ORJ26767.1"/>
    </source>
</evidence>
<dbReference type="InterPro" id="IPR050492">
    <property type="entry name" value="Bact_metal-bind_prot9"/>
</dbReference>
<evidence type="ECO:0000256" key="2">
    <source>
        <dbReference type="ARBA" id="ARBA00022448"/>
    </source>
</evidence>
<name>A0A1X0WJ01_9GAMM</name>
<comment type="caution">
    <text evidence="6">The sequence shown here is derived from an EMBL/GenBank/DDBJ whole genome shotgun (WGS) entry which is preliminary data.</text>
</comment>
<keyword evidence="4 5" id="KW-0732">Signal</keyword>
<accession>A0A1X0WJ01</accession>
<evidence type="ECO:0000256" key="5">
    <source>
        <dbReference type="SAM" id="SignalP"/>
    </source>
</evidence>
<dbReference type="InterPro" id="IPR006127">
    <property type="entry name" value="ZnuA-like"/>
</dbReference>
<dbReference type="Pfam" id="PF01297">
    <property type="entry name" value="ZnuA"/>
    <property type="match status" value="1"/>
</dbReference>
<dbReference type="GO" id="GO:0030001">
    <property type="term" value="P:metal ion transport"/>
    <property type="evidence" value="ECO:0007669"/>
    <property type="project" value="InterPro"/>
</dbReference>
<keyword evidence="2" id="KW-0813">Transport</keyword>
<feature type="chain" id="PRO_5010855857" evidence="5">
    <location>
        <begin position="24"/>
        <end position="305"/>
    </location>
</feature>
<dbReference type="GO" id="GO:0030313">
    <property type="term" value="C:cell envelope"/>
    <property type="evidence" value="ECO:0007669"/>
    <property type="project" value="UniProtKB-SubCell"/>
</dbReference>
<dbReference type="AlphaFoldDB" id="A0A1X0WJ01"/>
<feature type="signal peptide" evidence="5">
    <location>
        <begin position="1"/>
        <end position="23"/>
    </location>
</feature>